<dbReference type="EMBL" id="RRYP01001046">
    <property type="protein sequence ID" value="TNV86485.1"/>
    <property type="molecule type" value="Genomic_DNA"/>
</dbReference>
<dbReference type="InterPro" id="IPR051248">
    <property type="entry name" value="UPF0507/Ank_repeat_27"/>
</dbReference>
<dbReference type="Gene3D" id="1.20.1050.80">
    <property type="entry name" value="VPS9 domain"/>
    <property type="match status" value="1"/>
</dbReference>
<feature type="region of interest" description="Disordered" evidence="1">
    <location>
        <begin position="863"/>
        <end position="884"/>
    </location>
</feature>
<evidence type="ECO:0000256" key="1">
    <source>
        <dbReference type="SAM" id="MobiDB-lite"/>
    </source>
</evidence>
<dbReference type="PROSITE" id="PS51205">
    <property type="entry name" value="VPS9"/>
    <property type="match status" value="1"/>
</dbReference>
<dbReference type="OrthoDB" id="288948at2759"/>
<dbReference type="AlphaFoldDB" id="A0A8J8P621"/>
<evidence type="ECO:0000313" key="3">
    <source>
        <dbReference type="EMBL" id="TNV86485.1"/>
    </source>
</evidence>
<feature type="compositionally biased region" description="Polar residues" evidence="1">
    <location>
        <begin position="226"/>
        <end position="235"/>
    </location>
</feature>
<dbReference type="SUPFAM" id="SSF109993">
    <property type="entry name" value="VPS9 domain"/>
    <property type="match status" value="1"/>
</dbReference>
<protein>
    <recommendedName>
        <fullName evidence="2">VPS9 domain-containing protein</fullName>
    </recommendedName>
</protein>
<dbReference type="InterPro" id="IPR003123">
    <property type="entry name" value="VPS9"/>
</dbReference>
<reference evidence="3" key="1">
    <citation type="submission" date="2019-06" db="EMBL/GenBank/DDBJ databases">
        <authorList>
            <person name="Zheng W."/>
        </authorList>
    </citation>
    <scope>NUCLEOTIDE SEQUENCE</scope>
    <source>
        <strain evidence="3">QDHG01</strain>
    </source>
</reference>
<feature type="domain" description="VPS9" evidence="2">
    <location>
        <begin position="668"/>
        <end position="816"/>
    </location>
</feature>
<organism evidence="3 4">
    <name type="scientific">Halteria grandinella</name>
    <dbReference type="NCBI Taxonomy" id="5974"/>
    <lineage>
        <taxon>Eukaryota</taxon>
        <taxon>Sar</taxon>
        <taxon>Alveolata</taxon>
        <taxon>Ciliophora</taxon>
        <taxon>Intramacronucleata</taxon>
        <taxon>Spirotrichea</taxon>
        <taxon>Stichotrichia</taxon>
        <taxon>Sporadotrichida</taxon>
        <taxon>Halteriidae</taxon>
        <taxon>Halteria</taxon>
    </lineage>
</organism>
<keyword evidence="4" id="KW-1185">Reference proteome</keyword>
<comment type="caution">
    <text evidence="3">The sequence shown here is derived from an EMBL/GenBank/DDBJ whole genome shotgun (WGS) entry which is preliminary data.</text>
</comment>
<sequence>MRLLHYIQPISPHIIGEKEHRHEHPVLNVRECAAELDRGLVGGGQHLVIPRGGLEEGTHLVGIGEHFIGHQGYTEEEIAYGGYHNKVPSLVLERLVVFAYEQSEYGARIEYKQQKQEDGIQDEGGQALEGFGWGYQVRGCFHYQQFIIGFQLIMNNSVASRKMTLDPLDKKREYISMLHQEQEAFLNRKKPVPQEEAGCCFCFFKGKKKQQRKVTEKKKNKMPEAQENQDSQETHGFSTNMLSTEWVEYLNQQLEKNTTSSSVQLLGFNWAEQLLEFIGDQQFAVQKYRSAIFYHNYSVRQMRVESDLDGLIVRKQTLLDQKLRKMDQYPNIQNFIQESQSQSVVLTEGGKISEVNQRQQRLSSQGALPPKKSQAQLSDPSRLSFIYDDDVTRRMKNIEEFGAPLSQIDRVLLSILVQMRTNLNEKDHPINLIVTKFQSIILENVEKIKYKYRFSSNLFTNLGDKGAIGSRGRSLSKPEVLEINYTSMGLAEEKKEKRPVHTSFKMPSKDARQTALLTRTTYNRETLNSLPQEIKFAEIVIAELKKLICLLYGTLIRFYIPVMRYEDLNDMKEDLIELLTSLTIKGELSKTVLQLCRLSTKDDEVILAQKFQELKSVKTGWIGIDKLFRLDTKLVETGDIGGSKEKPIAFKSVIEPSQLIQEQPKGGAGSKSLLLPIQDILSNPEQQQHTPLTKQLANSKPYILAIQNLRKIRSHDTPIDKMRCITQTSKCIVDSIDIFYRDVVVDRQRLTLDADQLLMIFIFVTIRSKVYELLAHLKMINEFSTNTLRLSKLGYCILTLEVALQQIISMDVNTLRNGKLEISNAAELMEQSMQSLQSEYPFIVKDDVFELVDEYDRTLERSFRKGQDEEQHMSFEQHVKSDRQ</sequence>
<proteinExistence type="predicted"/>
<accession>A0A8J8P621</accession>
<dbReference type="PANTHER" id="PTHR24170">
    <property type="entry name" value="ANKYRIN REPEAT DOMAIN-CONTAINING PROTEIN 27"/>
    <property type="match status" value="1"/>
</dbReference>
<feature type="region of interest" description="Disordered" evidence="1">
    <location>
        <begin position="213"/>
        <end position="235"/>
    </location>
</feature>
<dbReference type="Proteomes" id="UP000785679">
    <property type="component" value="Unassembled WGS sequence"/>
</dbReference>
<evidence type="ECO:0000313" key="4">
    <source>
        <dbReference type="Proteomes" id="UP000785679"/>
    </source>
</evidence>
<dbReference type="Pfam" id="PF02204">
    <property type="entry name" value="VPS9"/>
    <property type="match status" value="1"/>
</dbReference>
<gene>
    <name evidence="3" type="ORF">FGO68_gene14215</name>
</gene>
<evidence type="ECO:0000259" key="2">
    <source>
        <dbReference type="PROSITE" id="PS51205"/>
    </source>
</evidence>
<dbReference type="InterPro" id="IPR037191">
    <property type="entry name" value="VPS9_dom_sf"/>
</dbReference>
<name>A0A8J8P621_HALGN</name>